<feature type="transmembrane region" description="Helical" evidence="8">
    <location>
        <begin position="144"/>
        <end position="164"/>
    </location>
</feature>
<dbReference type="EMBL" id="BOSE01000007">
    <property type="protein sequence ID" value="GIP17867.1"/>
    <property type="molecule type" value="Genomic_DNA"/>
</dbReference>
<dbReference type="FunFam" id="1.10.3720.10:FF:000034">
    <property type="entry name" value="Sugar ABC transporter permease"/>
    <property type="match status" value="1"/>
</dbReference>
<keyword evidence="4" id="KW-0762">Sugar transport</keyword>
<evidence type="ECO:0000313" key="10">
    <source>
        <dbReference type="EMBL" id="GIP17867.1"/>
    </source>
</evidence>
<dbReference type="Gene3D" id="1.10.3720.10">
    <property type="entry name" value="MetI-like"/>
    <property type="match status" value="1"/>
</dbReference>
<evidence type="ECO:0000256" key="2">
    <source>
        <dbReference type="ARBA" id="ARBA00022448"/>
    </source>
</evidence>
<protein>
    <submittedName>
        <fullName evidence="10">Sugar ABC transporter permease</fullName>
    </submittedName>
</protein>
<dbReference type="PANTHER" id="PTHR32243:SF34">
    <property type="entry name" value="GALACTOOLIGOSACCHARIDES TRANSPORT SYSTEM PERMEASE PROTEIN GANQ"/>
    <property type="match status" value="1"/>
</dbReference>
<evidence type="ECO:0000256" key="7">
    <source>
        <dbReference type="ARBA" id="ARBA00023136"/>
    </source>
</evidence>
<feature type="domain" description="ABC transmembrane type-1" evidence="9">
    <location>
        <begin position="73"/>
        <end position="265"/>
    </location>
</feature>
<accession>A0A919YNS0</accession>
<name>A0A919YNS0_9BACL</name>
<dbReference type="SUPFAM" id="SSF161098">
    <property type="entry name" value="MetI-like"/>
    <property type="match status" value="1"/>
</dbReference>
<dbReference type="GO" id="GO:0005886">
    <property type="term" value="C:plasma membrane"/>
    <property type="evidence" value="ECO:0007669"/>
    <property type="project" value="UniProtKB-SubCell"/>
</dbReference>
<feature type="transmembrane region" description="Helical" evidence="8">
    <location>
        <begin position="247"/>
        <end position="265"/>
    </location>
</feature>
<comment type="caution">
    <text evidence="10">The sequence shown here is derived from an EMBL/GenBank/DDBJ whole genome shotgun (WGS) entry which is preliminary data.</text>
</comment>
<keyword evidence="5 8" id="KW-0812">Transmembrane</keyword>
<evidence type="ECO:0000256" key="1">
    <source>
        <dbReference type="ARBA" id="ARBA00004651"/>
    </source>
</evidence>
<evidence type="ECO:0000256" key="5">
    <source>
        <dbReference type="ARBA" id="ARBA00022692"/>
    </source>
</evidence>
<dbReference type="GO" id="GO:0015423">
    <property type="term" value="F:ABC-type maltose transporter activity"/>
    <property type="evidence" value="ECO:0007669"/>
    <property type="project" value="TreeGrafter"/>
</dbReference>
<feature type="transmembrane region" description="Helical" evidence="8">
    <location>
        <begin position="185"/>
        <end position="207"/>
    </location>
</feature>
<evidence type="ECO:0000256" key="8">
    <source>
        <dbReference type="RuleBase" id="RU363032"/>
    </source>
</evidence>
<evidence type="ECO:0000256" key="3">
    <source>
        <dbReference type="ARBA" id="ARBA00022475"/>
    </source>
</evidence>
<sequence>MRKTLKNRLELTGIYLIVLLMFLIISYPLLWTISLSLNPGSSLFSSSLIPENWSFVHYNWLFNDPSSNYLLWYKNTLFVATITSIASVVVVAFVAFAFSRYEFVGRKYGIYSFLLLQMFPVLMGMVAIYLLLNTVGLLDSLWGLVIIYIGGGLPMNAFLVKGYFDTIPRDLDESAKIDGAGHFRIFFQILLPLAKPIIAVVALFNFMSPFMDFLLPRIILRSPEKFTLALGLFNFINDKFANNFTRFAAGAVLIAVPIAIVFLFLQRYLISGLADGATKG</sequence>
<proteinExistence type="inferred from homology"/>
<gene>
    <name evidence="10" type="ORF">J40TS1_35090</name>
</gene>
<keyword evidence="7 8" id="KW-0472">Membrane</keyword>
<evidence type="ECO:0000313" key="11">
    <source>
        <dbReference type="Proteomes" id="UP000683139"/>
    </source>
</evidence>
<feature type="transmembrane region" description="Helical" evidence="8">
    <location>
        <begin position="12"/>
        <end position="33"/>
    </location>
</feature>
<dbReference type="InterPro" id="IPR035906">
    <property type="entry name" value="MetI-like_sf"/>
</dbReference>
<comment type="similarity">
    <text evidence="8">Belongs to the binding-protein-dependent transport system permease family.</text>
</comment>
<dbReference type="CDD" id="cd06261">
    <property type="entry name" value="TM_PBP2"/>
    <property type="match status" value="1"/>
</dbReference>
<dbReference type="InterPro" id="IPR000515">
    <property type="entry name" value="MetI-like"/>
</dbReference>
<keyword evidence="2 8" id="KW-0813">Transport</keyword>
<dbReference type="InterPro" id="IPR050901">
    <property type="entry name" value="BP-dep_ABC_trans_perm"/>
</dbReference>
<dbReference type="PROSITE" id="PS50928">
    <property type="entry name" value="ABC_TM1"/>
    <property type="match status" value="1"/>
</dbReference>
<evidence type="ECO:0000259" key="9">
    <source>
        <dbReference type="PROSITE" id="PS50928"/>
    </source>
</evidence>
<dbReference type="Proteomes" id="UP000683139">
    <property type="component" value="Unassembled WGS sequence"/>
</dbReference>
<keyword evidence="6 8" id="KW-1133">Transmembrane helix</keyword>
<dbReference type="PANTHER" id="PTHR32243">
    <property type="entry name" value="MALTOSE TRANSPORT SYSTEM PERMEASE-RELATED"/>
    <property type="match status" value="1"/>
</dbReference>
<feature type="transmembrane region" description="Helical" evidence="8">
    <location>
        <begin position="77"/>
        <end position="98"/>
    </location>
</feature>
<keyword evidence="11" id="KW-1185">Reference proteome</keyword>
<evidence type="ECO:0000256" key="6">
    <source>
        <dbReference type="ARBA" id="ARBA00022989"/>
    </source>
</evidence>
<dbReference type="AlphaFoldDB" id="A0A919YNS0"/>
<evidence type="ECO:0000256" key="4">
    <source>
        <dbReference type="ARBA" id="ARBA00022597"/>
    </source>
</evidence>
<keyword evidence="3" id="KW-1003">Cell membrane</keyword>
<comment type="subcellular location">
    <subcellularLocation>
        <location evidence="1 8">Cell membrane</location>
        <topology evidence="1 8">Multi-pass membrane protein</topology>
    </subcellularLocation>
</comment>
<organism evidence="10 11">
    <name type="scientific">Paenibacillus montaniterrae</name>
    <dbReference type="NCBI Taxonomy" id="429341"/>
    <lineage>
        <taxon>Bacteria</taxon>
        <taxon>Bacillati</taxon>
        <taxon>Bacillota</taxon>
        <taxon>Bacilli</taxon>
        <taxon>Bacillales</taxon>
        <taxon>Paenibacillaceae</taxon>
        <taxon>Paenibacillus</taxon>
    </lineage>
</organism>
<reference evidence="10" key="1">
    <citation type="submission" date="2021-03" db="EMBL/GenBank/DDBJ databases">
        <title>Antimicrobial resistance genes in bacteria isolated from Japanese honey, and their potential for conferring macrolide and lincosamide resistance in the American foulbrood pathogen Paenibacillus larvae.</title>
        <authorList>
            <person name="Okamoto M."/>
            <person name="Kumagai M."/>
            <person name="Kanamori H."/>
            <person name="Takamatsu D."/>
        </authorList>
    </citation>
    <scope>NUCLEOTIDE SEQUENCE</scope>
    <source>
        <strain evidence="10">J40TS1</strain>
    </source>
</reference>
<dbReference type="Pfam" id="PF00528">
    <property type="entry name" value="BPD_transp_1"/>
    <property type="match status" value="1"/>
</dbReference>
<feature type="transmembrane region" description="Helical" evidence="8">
    <location>
        <begin position="110"/>
        <end position="132"/>
    </location>
</feature>
<dbReference type="GO" id="GO:0042956">
    <property type="term" value="P:maltodextrin transmembrane transport"/>
    <property type="evidence" value="ECO:0007669"/>
    <property type="project" value="TreeGrafter"/>
</dbReference>
<dbReference type="RefSeq" id="WP_213517675.1">
    <property type="nucleotide sequence ID" value="NZ_BOSE01000007.1"/>
</dbReference>